<proteinExistence type="predicted"/>
<feature type="transmembrane region" description="Helical" evidence="2">
    <location>
        <begin position="216"/>
        <end position="246"/>
    </location>
</feature>
<reference evidence="3 4" key="1">
    <citation type="journal article" date="2018" name="Sci. Rep.">
        <title>Comparative genomics provides insights into the lifestyle and reveals functional heterogeneity of dark septate endophytic fungi.</title>
        <authorList>
            <person name="Knapp D.G."/>
            <person name="Nemeth J.B."/>
            <person name="Barry K."/>
            <person name="Hainaut M."/>
            <person name="Henrissat B."/>
            <person name="Johnson J."/>
            <person name="Kuo A."/>
            <person name="Lim J.H.P."/>
            <person name="Lipzen A."/>
            <person name="Nolan M."/>
            <person name="Ohm R.A."/>
            <person name="Tamas L."/>
            <person name="Grigoriev I.V."/>
            <person name="Spatafora J.W."/>
            <person name="Nagy L.G."/>
            <person name="Kovacs G.M."/>
        </authorList>
    </citation>
    <scope>NUCLEOTIDE SEQUENCE [LARGE SCALE GENOMIC DNA]</scope>
    <source>
        <strain evidence="3 4">DSE2036</strain>
    </source>
</reference>
<feature type="compositionally biased region" description="Basic residues" evidence="1">
    <location>
        <begin position="26"/>
        <end position="38"/>
    </location>
</feature>
<evidence type="ECO:0000313" key="3">
    <source>
        <dbReference type="EMBL" id="PVH97792.1"/>
    </source>
</evidence>
<keyword evidence="2" id="KW-1133">Transmembrane helix</keyword>
<evidence type="ECO:0000256" key="2">
    <source>
        <dbReference type="SAM" id="Phobius"/>
    </source>
</evidence>
<organism evidence="3 4">
    <name type="scientific">Periconia macrospinosa</name>
    <dbReference type="NCBI Taxonomy" id="97972"/>
    <lineage>
        <taxon>Eukaryota</taxon>
        <taxon>Fungi</taxon>
        <taxon>Dikarya</taxon>
        <taxon>Ascomycota</taxon>
        <taxon>Pezizomycotina</taxon>
        <taxon>Dothideomycetes</taxon>
        <taxon>Pleosporomycetidae</taxon>
        <taxon>Pleosporales</taxon>
        <taxon>Massarineae</taxon>
        <taxon>Periconiaceae</taxon>
        <taxon>Periconia</taxon>
    </lineage>
</organism>
<feature type="compositionally biased region" description="Pro residues" evidence="1">
    <location>
        <begin position="16"/>
        <end position="25"/>
    </location>
</feature>
<feature type="transmembrane region" description="Helical" evidence="2">
    <location>
        <begin position="73"/>
        <end position="94"/>
    </location>
</feature>
<feature type="region of interest" description="Disordered" evidence="1">
    <location>
        <begin position="137"/>
        <end position="161"/>
    </location>
</feature>
<feature type="region of interest" description="Disordered" evidence="1">
    <location>
        <begin position="1"/>
        <end position="69"/>
    </location>
</feature>
<evidence type="ECO:0000313" key="4">
    <source>
        <dbReference type="Proteomes" id="UP000244855"/>
    </source>
</evidence>
<dbReference type="EMBL" id="KZ805428">
    <property type="protein sequence ID" value="PVH97792.1"/>
    <property type="molecule type" value="Genomic_DNA"/>
</dbReference>
<feature type="compositionally biased region" description="Basic and acidic residues" evidence="1">
    <location>
        <begin position="147"/>
        <end position="161"/>
    </location>
</feature>
<gene>
    <name evidence="3" type="ORF">DM02DRAFT_67328</name>
</gene>
<evidence type="ECO:0000256" key="1">
    <source>
        <dbReference type="SAM" id="MobiDB-lite"/>
    </source>
</evidence>
<sequence length="250" mass="28601">METKPPQYQPGQHLLPPSPPPSPPKPRPRSRVKKHHHRDPFFDLDDASATSNPSSPLTSSPPPSQENAQQEPLLVRIILTPVLFTSFLISLFLVNRSDRIRRIRRSNTSSRANSSSSGSSLFARYLSPWSWLNLDPEPYQDDDGDRSDDGLNKRKQRRDSQHAEIDAVLEPMEEDMRNRREAKEKKAKVRSWHLRKKVGKVSRLEIDDAFAMRGRVIVVIVAVWVMAVYAIWRVVIWLAALALYLIGGKR</sequence>
<name>A0A2V1DHZ3_9PLEO</name>
<accession>A0A2V1DHZ3</accession>
<keyword evidence="2" id="KW-0472">Membrane</keyword>
<keyword evidence="2" id="KW-0812">Transmembrane</keyword>
<protein>
    <submittedName>
        <fullName evidence="3">Uncharacterized protein</fullName>
    </submittedName>
</protein>
<dbReference type="Proteomes" id="UP000244855">
    <property type="component" value="Unassembled WGS sequence"/>
</dbReference>
<dbReference type="OrthoDB" id="4156595at2759"/>
<keyword evidence="4" id="KW-1185">Reference proteome</keyword>
<feature type="compositionally biased region" description="Low complexity" evidence="1">
    <location>
        <begin position="47"/>
        <end position="58"/>
    </location>
</feature>
<dbReference type="AlphaFoldDB" id="A0A2V1DHZ3"/>